<comment type="caution">
    <text evidence="1">The sequence shown here is derived from an EMBL/GenBank/DDBJ whole genome shotgun (WGS) entry which is preliminary data.</text>
</comment>
<organism evidence="1 2">
    <name type="scientific">Oryza meyeriana var. granulata</name>
    <dbReference type="NCBI Taxonomy" id="110450"/>
    <lineage>
        <taxon>Eukaryota</taxon>
        <taxon>Viridiplantae</taxon>
        <taxon>Streptophyta</taxon>
        <taxon>Embryophyta</taxon>
        <taxon>Tracheophyta</taxon>
        <taxon>Spermatophyta</taxon>
        <taxon>Magnoliopsida</taxon>
        <taxon>Liliopsida</taxon>
        <taxon>Poales</taxon>
        <taxon>Poaceae</taxon>
        <taxon>BOP clade</taxon>
        <taxon>Oryzoideae</taxon>
        <taxon>Oryzeae</taxon>
        <taxon>Oryzinae</taxon>
        <taxon>Oryza</taxon>
        <taxon>Oryza meyeriana</taxon>
    </lineage>
</organism>
<keyword evidence="2" id="KW-1185">Reference proteome</keyword>
<dbReference type="OrthoDB" id="10655217at2759"/>
<reference evidence="1 2" key="1">
    <citation type="submission" date="2019-11" db="EMBL/GenBank/DDBJ databases">
        <title>Whole genome sequence of Oryza granulata.</title>
        <authorList>
            <person name="Li W."/>
        </authorList>
    </citation>
    <scope>NUCLEOTIDE SEQUENCE [LARGE SCALE GENOMIC DNA]</scope>
    <source>
        <strain evidence="2">cv. Menghai</strain>
        <tissue evidence="1">Leaf</tissue>
    </source>
</reference>
<evidence type="ECO:0000313" key="2">
    <source>
        <dbReference type="Proteomes" id="UP000479710"/>
    </source>
</evidence>
<proteinExistence type="predicted"/>
<accession>A0A6G1EQP0</accession>
<dbReference type="Proteomes" id="UP000479710">
    <property type="component" value="Unassembled WGS sequence"/>
</dbReference>
<dbReference type="AlphaFoldDB" id="A0A6G1EQP0"/>
<sequence length="117" mass="13103">MDAEEHPKLASIAMDLSREMNGCLMGLGIYSALLKNRWEKGMHGTGLALEEAESSGNEHVLHETLKTESCRSWRASRAGSSWLRGVEFVAPSQRGNPLPFDLPDMRFDTKHPAWSYN</sequence>
<name>A0A6G1EQP0_9ORYZ</name>
<evidence type="ECO:0000313" key="1">
    <source>
        <dbReference type="EMBL" id="KAF0926892.1"/>
    </source>
</evidence>
<dbReference type="EMBL" id="SPHZ02000003">
    <property type="protein sequence ID" value="KAF0926892.1"/>
    <property type="molecule type" value="Genomic_DNA"/>
</dbReference>
<gene>
    <name evidence="1" type="ORF">E2562_027746</name>
</gene>
<protein>
    <submittedName>
        <fullName evidence="1">Uncharacterized protein</fullName>
    </submittedName>
</protein>